<protein>
    <submittedName>
        <fullName evidence="1">Uncharacterized protein</fullName>
    </submittedName>
</protein>
<dbReference type="KEGG" id="fiy:BN1229_v1_2798"/>
<reference evidence="2" key="1">
    <citation type="submission" date="2015-02" db="EMBL/GenBank/DDBJ databases">
        <authorList>
            <person name="Chooi Y.-H."/>
        </authorList>
    </citation>
    <scope>NUCLEOTIDE SEQUENCE [LARGE SCALE GENOMIC DNA]</scope>
    <source>
        <strain evidence="2">strain Y</strain>
    </source>
</reference>
<dbReference type="Proteomes" id="UP000033187">
    <property type="component" value="Chromosome 1"/>
</dbReference>
<dbReference type="KEGG" id="fil:BN1229_v1_3122"/>
<dbReference type="EMBL" id="LN829119">
    <property type="protein sequence ID" value="CPR20860.1"/>
    <property type="molecule type" value="Genomic_DNA"/>
</dbReference>
<name>A0A0D6JI80_9HYPH</name>
<dbReference type="AlphaFoldDB" id="A0A0D6JI80"/>
<gene>
    <name evidence="1" type="ORF">YBN1229_v1_2798</name>
</gene>
<accession>A0A0D6JI80</accession>
<evidence type="ECO:0000313" key="2">
    <source>
        <dbReference type="Proteomes" id="UP000033187"/>
    </source>
</evidence>
<sequence length="91" mass="10293">MIRKAGRRTMLAEEYDPNEIRNAAGRLPVLHLRDGAIPGPGAVWRSRRDRLRFSKLPIRNTAFQHSSHDPHQRADRVAVNGVLRGGLLFDS</sequence>
<proteinExistence type="predicted"/>
<evidence type="ECO:0000313" key="1">
    <source>
        <dbReference type="EMBL" id="CPR20860.1"/>
    </source>
</evidence>
<organism evidence="1 2">
    <name type="scientific">Candidatus Filomicrobium marinum</name>
    <dbReference type="NCBI Taxonomy" id="1608628"/>
    <lineage>
        <taxon>Bacteria</taxon>
        <taxon>Pseudomonadati</taxon>
        <taxon>Pseudomonadota</taxon>
        <taxon>Alphaproteobacteria</taxon>
        <taxon>Hyphomicrobiales</taxon>
        <taxon>Hyphomicrobiaceae</taxon>
        <taxon>Filomicrobium</taxon>
    </lineage>
</organism>
<keyword evidence="2" id="KW-1185">Reference proteome</keyword>